<proteinExistence type="predicted"/>
<feature type="transmembrane region" description="Helical" evidence="1">
    <location>
        <begin position="93"/>
        <end position="111"/>
    </location>
</feature>
<dbReference type="InterPro" id="IPR010699">
    <property type="entry name" value="DUF1275"/>
</dbReference>
<feature type="transmembrane region" description="Helical" evidence="1">
    <location>
        <begin position="54"/>
        <end position="72"/>
    </location>
</feature>
<keyword evidence="1" id="KW-1133">Transmembrane helix</keyword>
<protein>
    <submittedName>
        <fullName evidence="2">DUF1275 domain-containing protein</fullName>
    </submittedName>
</protein>
<feature type="transmembrane region" description="Helical" evidence="1">
    <location>
        <begin position="166"/>
        <end position="189"/>
    </location>
</feature>
<evidence type="ECO:0000313" key="2">
    <source>
        <dbReference type="EMBL" id="RAV32093.1"/>
    </source>
</evidence>
<dbReference type="EMBL" id="QHCV01000039">
    <property type="protein sequence ID" value="RAV32093.1"/>
    <property type="molecule type" value="Genomic_DNA"/>
</dbReference>
<organism evidence="2 3">
    <name type="scientific">Corynebacterium heidelbergense</name>
    <dbReference type="NCBI Taxonomy" id="2055947"/>
    <lineage>
        <taxon>Bacteria</taxon>
        <taxon>Bacillati</taxon>
        <taxon>Actinomycetota</taxon>
        <taxon>Actinomycetes</taxon>
        <taxon>Mycobacteriales</taxon>
        <taxon>Corynebacteriaceae</taxon>
        <taxon>Corynebacterium</taxon>
    </lineage>
</organism>
<evidence type="ECO:0000313" key="3">
    <source>
        <dbReference type="Proteomes" id="UP000251577"/>
    </source>
</evidence>
<feature type="transmembrane region" description="Helical" evidence="1">
    <location>
        <begin position="196"/>
        <end position="217"/>
    </location>
</feature>
<comment type="caution">
    <text evidence="2">The sequence shown here is derived from an EMBL/GenBank/DDBJ whole genome shotgun (WGS) entry which is preliminary data.</text>
</comment>
<reference evidence="2 3" key="1">
    <citation type="journal article" date="2018" name="Syst. Appl. Microbiol.">
        <title>Corynebacterium heidelbergense sp. nov., isolated from the preen glands of Egyptian geese (Alopochen aegyptiacus).</title>
        <authorList>
            <person name="Braun M.S."/>
            <person name="Wang E."/>
            <person name="Zimmermann S."/>
            <person name="Wink M."/>
        </authorList>
    </citation>
    <scope>NUCLEOTIDE SEQUENCE [LARGE SCALE GENOMIC DNA]</scope>
    <source>
        <strain evidence="2 3">647</strain>
    </source>
</reference>
<evidence type="ECO:0000256" key="1">
    <source>
        <dbReference type="SAM" id="Phobius"/>
    </source>
</evidence>
<dbReference type="Proteomes" id="UP000251577">
    <property type="component" value="Unassembled WGS sequence"/>
</dbReference>
<keyword evidence="1" id="KW-0472">Membrane</keyword>
<gene>
    <name evidence="2" type="ORF">DLJ54_05025</name>
</gene>
<keyword evidence="1" id="KW-0812">Transmembrane</keyword>
<accession>A0A364V614</accession>
<dbReference type="PANTHER" id="PTHR37314">
    <property type="entry name" value="SLR0142 PROTEIN"/>
    <property type="match status" value="1"/>
</dbReference>
<dbReference type="AlphaFoldDB" id="A0A364V614"/>
<dbReference type="Pfam" id="PF06912">
    <property type="entry name" value="DUF1275"/>
    <property type="match status" value="1"/>
</dbReference>
<sequence length="225" mass="24755">MYDFRLGERYLAAAFAFVAGFVDSIGFLYLGGVFVSFMSGNTTRSATALVESNWGLATLAGSCILLFLLGVMNGALTQRLATRRWGLYRAREAVLLNVTLMFLISSALVLLEWERAAMLVISIGVGTMNSIFERKGEVAIPLTYMTGTLVKMGQRFVEAFFDGKHIVWILHLALWVSLSAGSIVGALIFHRLQLEAVFIVTGLVFLATVVTIAVRSYRRHHGLPL</sequence>
<keyword evidence="3" id="KW-1185">Reference proteome</keyword>
<dbReference type="PANTHER" id="PTHR37314:SF4">
    <property type="entry name" value="UPF0700 TRANSMEMBRANE PROTEIN YOAK"/>
    <property type="match status" value="1"/>
</dbReference>
<feature type="transmembrane region" description="Helical" evidence="1">
    <location>
        <begin position="12"/>
        <end position="34"/>
    </location>
</feature>
<name>A0A364V614_9CORY</name>